<sequence>MVEGRRIETDADGSPAKPTQVPPPSPPWTIETRDGQIALWKLDDTNLLSDRSSSPLYKSIQA</sequence>
<gene>
    <name evidence="2" type="ORF">E2C01_089118</name>
</gene>
<evidence type="ECO:0000256" key="1">
    <source>
        <dbReference type="SAM" id="MobiDB-lite"/>
    </source>
</evidence>
<comment type="caution">
    <text evidence="2">The sequence shown here is derived from an EMBL/GenBank/DDBJ whole genome shotgun (WGS) entry which is preliminary data.</text>
</comment>
<evidence type="ECO:0000313" key="2">
    <source>
        <dbReference type="EMBL" id="MPC93971.1"/>
    </source>
</evidence>
<dbReference type="Proteomes" id="UP000324222">
    <property type="component" value="Unassembled WGS sequence"/>
</dbReference>
<proteinExistence type="predicted"/>
<reference evidence="2 3" key="1">
    <citation type="submission" date="2019-05" db="EMBL/GenBank/DDBJ databases">
        <title>Another draft genome of Portunus trituberculatus and its Hox gene families provides insights of decapod evolution.</title>
        <authorList>
            <person name="Jeong J.-H."/>
            <person name="Song I."/>
            <person name="Kim S."/>
            <person name="Choi T."/>
            <person name="Kim D."/>
            <person name="Ryu S."/>
            <person name="Kim W."/>
        </authorList>
    </citation>
    <scope>NUCLEOTIDE SEQUENCE [LARGE SCALE GENOMIC DNA]</scope>
    <source>
        <tissue evidence="2">Muscle</tissue>
    </source>
</reference>
<name>A0A5B7J7Z0_PORTR</name>
<accession>A0A5B7J7Z0</accession>
<dbReference type="EMBL" id="VSRR010096810">
    <property type="protein sequence ID" value="MPC93971.1"/>
    <property type="molecule type" value="Genomic_DNA"/>
</dbReference>
<organism evidence="2 3">
    <name type="scientific">Portunus trituberculatus</name>
    <name type="common">Swimming crab</name>
    <name type="synonym">Neptunus trituberculatus</name>
    <dbReference type="NCBI Taxonomy" id="210409"/>
    <lineage>
        <taxon>Eukaryota</taxon>
        <taxon>Metazoa</taxon>
        <taxon>Ecdysozoa</taxon>
        <taxon>Arthropoda</taxon>
        <taxon>Crustacea</taxon>
        <taxon>Multicrustacea</taxon>
        <taxon>Malacostraca</taxon>
        <taxon>Eumalacostraca</taxon>
        <taxon>Eucarida</taxon>
        <taxon>Decapoda</taxon>
        <taxon>Pleocyemata</taxon>
        <taxon>Brachyura</taxon>
        <taxon>Eubrachyura</taxon>
        <taxon>Portunoidea</taxon>
        <taxon>Portunidae</taxon>
        <taxon>Portuninae</taxon>
        <taxon>Portunus</taxon>
    </lineage>
</organism>
<protein>
    <submittedName>
        <fullName evidence="2">Uncharacterized protein</fullName>
    </submittedName>
</protein>
<feature type="region of interest" description="Disordered" evidence="1">
    <location>
        <begin position="1"/>
        <end position="29"/>
    </location>
</feature>
<dbReference type="AlphaFoldDB" id="A0A5B7J7Z0"/>
<keyword evidence="3" id="KW-1185">Reference proteome</keyword>
<evidence type="ECO:0000313" key="3">
    <source>
        <dbReference type="Proteomes" id="UP000324222"/>
    </source>
</evidence>